<dbReference type="KEGG" id="bbes:BESB_035060"/>
<sequence>MSRQTTMQRRGGSIWLKTRKLMAICLGGVLLLSSGNAFAQALDGEAEDGAAAEGPSDTDVKCDVSPDLRETGVTQNQVTLSSTHPVTTLLCIKPGSTMVPKGAKSVCEAKTDVTVENCEDKGCSSTLQALLESNREVRWTQIPITKSKQGEKWALNLEQTDFPFTDKSFFVGCKNEEHPSKTCRVDVTVKARSSSVMDNLVTCAYGAESNSEALKVELTEETSTLALACGKHGSINPTTYSTNYCENENLTSCTKSYSDILPNYSSAWWAGKSDTTDHVKLTIPKGSFPAEEQHFYVGCVPKAAKPEKPIARTTGPSTDTSTSAGASTCRVKVTVKAASSASPAVSSLAVVSAVSGLLVLVGYL</sequence>
<dbReference type="InterPro" id="IPR028352">
    <property type="entry name" value="Surface_antig_SAG1"/>
</dbReference>
<dbReference type="Pfam" id="PF04092">
    <property type="entry name" value="SAG"/>
    <property type="match status" value="2"/>
</dbReference>
<name>A0A2A9MEV5_BESBE</name>
<dbReference type="RefSeq" id="XP_029221057.1">
    <property type="nucleotide sequence ID" value="XM_029362092.1"/>
</dbReference>
<evidence type="ECO:0000313" key="3">
    <source>
        <dbReference type="Proteomes" id="UP000224006"/>
    </source>
</evidence>
<dbReference type="OrthoDB" id="331001at2759"/>
<proteinExistence type="predicted"/>
<dbReference type="SUPFAM" id="SSF74877">
    <property type="entry name" value="Major surface antigen p30, SAG1"/>
    <property type="match status" value="2"/>
</dbReference>
<dbReference type="Proteomes" id="UP000224006">
    <property type="component" value="Chromosome II"/>
</dbReference>
<dbReference type="InterPro" id="IPR036755">
    <property type="entry name" value="SRS_dom_sf"/>
</dbReference>
<evidence type="ECO:0000313" key="2">
    <source>
        <dbReference type="EMBL" id="PFH37048.1"/>
    </source>
</evidence>
<feature type="domain" description="SRS" evidence="1">
    <location>
        <begin position="60"/>
        <end position="189"/>
    </location>
</feature>
<reference evidence="2 3" key="1">
    <citation type="submission" date="2017-09" db="EMBL/GenBank/DDBJ databases">
        <title>Genome sequencing of Besnoitia besnoiti strain Bb-Ger1.</title>
        <authorList>
            <person name="Schares G."/>
            <person name="Venepally P."/>
            <person name="Lorenzi H.A."/>
        </authorList>
    </citation>
    <scope>NUCLEOTIDE SEQUENCE [LARGE SCALE GENOMIC DNA]</scope>
    <source>
        <strain evidence="2 3">Bb-Ger1</strain>
    </source>
</reference>
<dbReference type="GeneID" id="40308487"/>
<dbReference type="PRINTS" id="PR01801">
    <property type="entry name" value="SURFCEANTIGN"/>
</dbReference>
<dbReference type="Gene3D" id="2.60.40.1320">
    <property type="entry name" value="SRS domain"/>
    <property type="match status" value="2"/>
</dbReference>
<organism evidence="2 3">
    <name type="scientific">Besnoitia besnoiti</name>
    <name type="common">Apicomplexan protozoan</name>
    <dbReference type="NCBI Taxonomy" id="94643"/>
    <lineage>
        <taxon>Eukaryota</taxon>
        <taxon>Sar</taxon>
        <taxon>Alveolata</taxon>
        <taxon>Apicomplexa</taxon>
        <taxon>Conoidasida</taxon>
        <taxon>Coccidia</taxon>
        <taxon>Eucoccidiorida</taxon>
        <taxon>Eimeriorina</taxon>
        <taxon>Sarcocystidae</taxon>
        <taxon>Besnoitia</taxon>
    </lineage>
</organism>
<dbReference type="AlphaFoldDB" id="A0A2A9MEV5"/>
<feature type="domain" description="SRS" evidence="1">
    <location>
        <begin position="199"/>
        <end position="335"/>
    </location>
</feature>
<accession>A0A2A9MEV5</accession>
<evidence type="ECO:0000259" key="1">
    <source>
        <dbReference type="Pfam" id="PF04092"/>
    </source>
</evidence>
<gene>
    <name evidence="2" type="ORF">BESB_035060</name>
</gene>
<protein>
    <submittedName>
        <fullName evidence="2">SAG-related sequence</fullName>
    </submittedName>
</protein>
<comment type="caution">
    <text evidence="2">The sequence shown here is derived from an EMBL/GenBank/DDBJ whole genome shotgun (WGS) entry which is preliminary data.</text>
</comment>
<dbReference type="GO" id="GO:0016020">
    <property type="term" value="C:membrane"/>
    <property type="evidence" value="ECO:0007669"/>
    <property type="project" value="InterPro"/>
</dbReference>
<dbReference type="VEuPathDB" id="ToxoDB:BESB_035060"/>
<dbReference type="InterPro" id="IPR007226">
    <property type="entry name" value="SRS_dom"/>
</dbReference>
<dbReference type="EMBL" id="NWUJ01000002">
    <property type="protein sequence ID" value="PFH37048.1"/>
    <property type="molecule type" value="Genomic_DNA"/>
</dbReference>
<keyword evidence="3" id="KW-1185">Reference proteome</keyword>